<dbReference type="PATRIC" id="fig|754476.3.peg.1963"/>
<protein>
    <submittedName>
        <fullName evidence="1">Thermostable hemolysin</fullName>
    </submittedName>
</protein>
<dbReference type="eggNOG" id="ENOG5032S9B">
    <property type="taxonomic scope" value="Bacteria"/>
</dbReference>
<sequence length="231" mass="26377">MVATKLKTATQTTAKHWQQRLLFPHKSLSLIDKQSIDHLKVHAFISERFNDTFGAEIHHFLPYFLVSHMDEAIDSAIGFQPVQQQPLFLEQYLSQSVEHTLKLHGVLTRRSDMVEIGNLAASFNSGSPILFILLTAVLAQANYKWVVFTATRQVRHLIARLQLSTIILGDADPQRLIDKTQQWGSYYQHQPMVLAGHLATAIAHLRQHQVIQSLLETYKDFVENTATMIRQ</sequence>
<dbReference type="HOGENOM" id="CLU_092721_1_0_6"/>
<keyword evidence="2" id="KW-1185">Reference proteome</keyword>
<dbReference type="Pfam" id="PF12261">
    <property type="entry name" value="T_hemolysin"/>
    <property type="match status" value="1"/>
</dbReference>
<dbReference type="InterPro" id="IPR022050">
    <property type="entry name" value="T_hemolysin"/>
</dbReference>
<dbReference type="Proteomes" id="UP000009144">
    <property type="component" value="Chromosome"/>
</dbReference>
<dbReference type="AlphaFoldDB" id="I1XK83"/>
<name>I1XK83_METNJ</name>
<dbReference type="RefSeq" id="WP_014707171.1">
    <property type="nucleotide sequence ID" value="NC_017857.3"/>
</dbReference>
<dbReference type="OrthoDB" id="7432757at2"/>
<dbReference type="STRING" id="754476.Q7A_1985"/>
<accession>I1XK83</accession>
<reference evidence="1 2" key="1">
    <citation type="journal article" date="2012" name="J. Bacteriol.">
        <title>Complete genome sequences of Methylophaga sp. strain JAM1 and Methylophaga sp. strain JAM7.</title>
        <authorList>
            <person name="Villeneuve C."/>
            <person name="Martineau C."/>
            <person name="Mauffrey F."/>
            <person name="Villemur R."/>
        </authorList>
    </citation>
    <scope>NUCLEOTIDE SEQUENCE [LARGE SCALE GENOMIC DNA]</scope>
    <source>
        <strain evidence="1 2">JAM1</strain>
    </source>
</reference>
<organism evidence="1 2">
    <name type="scientific">Methylophaga nitratireducenticrescens</name>
    <dbReference type="NCBI Taxonomy" id="754476"/>
    <lineage>
        <taxon>Bacteria</taxon>
        <taxon>Pseudomonadati</taxon>
        <taxon>Pseudomonadota</taxon>
        <taxon>Gammaproteobacteria</taxon>
        <taxon>Thiotrichales</taxon>
        <taxon>Piscirickettsiaceae</taxon>
        <taxon>Methylophaga</taxon>
    </lineage>
</organism>
<dbReference type="KEGG" id="mej:Q7A_1985"/>
<proteinExistence type="predicted"/>
<evidence type="ECO:0000313" key="2">
    <source>
        <dbReference type="Proteomes" id="UP000009144"/>
    </source>
</evidence>
<dbReference type="EMBL" id="CP003390">
    <property type="protein sequence ID" value="AFI84802.1"/>
    <property type="molecule type" value="Genomic_DNA"/>
</dbReference>
<evidence type="ECO:0000313" key="1">
    <source>
        <dbReference type="EMBL" id="AFI84802.1"/>
    </source>
</evidence>
<reference evidence="1 2" key="2">
    <citation type="journal article" date="2013" name="Int. J. Syst. Evol. Microbiol.">
        <title>Methylophaga nitratireducenticrescens sp. nov. and Methylophaga frappieri sp. nov., isolated from the biofilm of the methanol-fed denitrification system treating the seawater at the Montreal Biodome.</title>
        <authorList>
            <person name="Villeneuve C."/>
            <person name="Martineau C."/>
            <person name="Mauffrey F."/>
            <person name="Villemur R."/>
        </authorList>
    </citation>
    <scope>NUCLEOTIDE SEQUENCE [LARGE SCALE GENOMIC DNA]</scope>
    <source>
        <strain evidence="1 2">JAM1</strain>
    </source>
</reference>
<gene>
    <name evidence="1" type="ordered locus">Q7A_1985</name>
</gene>